<feature type="region of interest" description="Disordered" evidence="1">
    <location>
        <begin position="1"/>
        <end position="29"/>
    </location>
</feature>
<name>A0A136Q4C6_9FIRM</name>
<dbReference type="Proteomes" id="UP000070366">
    <property type="component" value="Unassembled WGS sequence"/>
</dbReference>
<comment type="caution">
    <text evidence="2">The sequence shown here is derived from an EMBL/GenBank/DDBJ whole genome shotgun (WGS) entry which is preliminary data.</text>
</comment>
<evidence type="ECO:0000313" key="2">
    <source>
        <dbReference type="EMBL" id="KXK65538.1"/>
    </source>
</evidence>
<proteinExistence type="predicted"/>
<evidence type="ECO:0000256" key="1">
    <source>
        <dbReference type="SAM" id="MobiDB-lite"/>
    </source>
</evidence>
<organism evidence="2 3">
    <name type="scientific">Christensenella minuta</name>
    <dbReference type="NCBI Taxonomy" id="626937"/>
    <lineage>
        <taxon>Bacteria</taxon>
        <taxon>Bacillati</taxon>
        <taxon>Bacillota</taxon>
        <taxon>Clostridia</taxon>
        <taxon>Christensenellales</taxon>
        <taxon>Christensenellaceae</taxon>
        <taxon>Christensenella</taxon>
    </lineage>
</organism>
<accession>A0A136Q4C6</accession>
<reference evidence="2 3" key="1">
    <citation type="submission" date="2016-02" db="EMBL/GenBank/DDBJ databases">
        <authorList>
            <person name="Wen L."/>
            <person name="He K."/>
            <person name="Yang H."/>
        </authorList>
    </citation>
    <scope>NUCLEOTIDE SEQUENCE [LARGE SCALE GENOMIC DNA]</scope>
    <source>
        <strain evidence="2 3">DSM 22607</strain>
    </source>
</reference>
<gene>
    <name evidence="2" type="ORF">HMPREF3293_01752</name>
</gene>
<dbReference type="STRING" id="626937.HMPREF3293_01752"/>
<dbReference type="AlphaFoldDB" id="A0A136Q4C6"/>
<protein>
    <submittedName>
        <fullName evidence="2">Uncharacterized protein</fullName>
    </submittedName>
</protein>
<sequence length="53" mass="6163">MELEKSTNNISLFKTKQTNKTNTKRTKKKTIKLGKLHINRRYLVYNEVKGAGP</sequence>
<keyword evidence="3" id="KW-1185">Reference proteome</keyword>
<feature type="compositionally biased region" description="Polar residues" evidence="1">
    <location>
        <begin position="1"/>
        <end position="12"/>
    </location>
</feature>
<dbReference type="EMBL" id="LSZW01000061">
    <property type="protein sequence ID" value="KXK65538.1"/>
    <property type="molecule type" value="Genomic_DNA"/>
</dbReference>
<evidence type="ECO:0000313" key="3">
    <source>
        <dbReference type="Proteomes" id="UP000070366"/>
    </source>
</evidence>